<keyword evidence="7" id="KW-0732">Signal</keyword>
<evidence type="ECO:0000256" key="2">
    <source>
        <dbReference type="ARBA" id="ARBA00006833"/>
    </source>
</evidence>
<evidence type="ECO:0000256" key="3">
    <source>
        <dbReference type="ARBA" id="ARBA00016584"/>
    </source>
</evidence>
<evidence type="ECO:0000256" key="7">
    <source>
        <dbReference type="ARBA" id="ARBA00022729"/>
    </source>
</evidence>
<keyword evidence="8" id="KW-0256">Endoplasmic reticulum</keyword>
<feature type="compositionally biased region" description="Low complexity" evidence="14">
    <location>
        <begin position="11"/>
        <end position="24"/>
    </location>
</feature>
<accession>A0ABV0NAE4</accession>
<evidence type="ECO:0000256" key="1">
    <source>
        <dbReference type="ARBA" id="ARBA00004115"/>
    </source>
</evidence>
<evidence type="ECO:0000256" key="14">
    <source>
        <dbReference type="SAM" id="MobiDB-lite"/>
    </source>
</evidence>
<feature type="transmembrane region" description="Helical" evidence="15">
    <location>
        <begin position="34"/>
        <end position="53"/>
    </location>
</feature>
<evidence type="ECO:0000256" key="4">
    <source>
        <dbReference type="ARBA" id="ARBA00022448"/>
    </source>
</evidence>
<evidence type="ECO:0000256" key="12">
    <source>
        <dbReference type="ARBA" id="ARBA00023136"/>
    </source>
</evidence>
<dbReference type="InterPro" id="IPR009567">
    <property type="entry name" value="SARAF"/>
</dbReference>
<keyword evidence="4" id="KW-0813">Transport</keyword>
<keyword evidence="9" id="KW-0106">Calcium</keyword>
<keyword evidence="5" id="KW-0109">Calcium transport</keyword>
<comment type="similarity">
    <text evidence="2">Belongs to the SARAF family.</text>
</comment>
<proteinExistence type="inferred from homology"/>
<protein>
    <recommendedName>
        <fullName evidence="3">Store-operated calcium entry-associated regulatory factor</fullName>
    </recommendedName>
    <alternativeName>
        <fullName evidence="13">Transmembrane protein 66</fullName>
    </alternativeName>
</protein>
<dbReference type="Proteomes" id="UP001476798">
    <property type="component" value="Unassembled WGS sequence"/>
</dbReference>
<sequence>LGGLASSFFSSFSGNKRQQQQQQQHRPPDSESSGGMLVVAVLLLLAYGVYKLFLSGDTVQLGQGAGQTGYPQHNHPNNMGAPHPPGFKPDYTGANPGYGFRGDYTHGQHYQGGGTGPGTGGGFWTGMGTGGMLGYLFGRQRLVNRVAHLQLEKTTLQGHAKLQVSVEPKEDRSWKGGKVLFSRSQEQLSVFLSGSRTRVS</sequence>
<reference evidence="16 17" key="1">
    <citation type="submission" date="2021-06" db="EMBL/GenBank/DDBJ databases">
        <authorList>
            <person name="Palmer J.M."/>
        </authorList>
    </citation>
    <scope>NUCLEOTIDE SEQUENCE [LARGE SCALE GENOMIC DNA]</scope>
    <source>
        <strain evidence="16 17">GA_2019</strain>
        <tissue evidence="16">Muscle</tissue>
    </source>
</reference>
<evidence type="ECO:0000313" key="17">
    <source>
        <dbReference type="Proteomes" id="UP001476798"/>
    </source>
</evidence>
<keyword evidence="6 15" id="KW-0812">Transmembrane</keyword>
<keyword evidence="11" id="KW-0406">Ion transport</keyword>
<feature type="non-terminal residue" evidence="16">
    <location>
        <position position="1"/>
    </location>
</feature>
<feature type="region of interest" description="Disordered" evidence="14">
    <location>
        <begin position="11"/>
        <end position="33"/>
    </location>
</feature>
<organism evidence="16 17">
    <name type="scientific">Goodea atripinnis</name>
    <dbReference type="NCBI Taxonomy" id="208336"/>
    <lineage>
        <taxon>Eukaryota</taxon>
        <taxon>Metazoa</taxon>
        <taxon>Chordata</taxon>
        <taxon>Craniata</taxon>
        <taxon>Vertebrata</taxon>
        <taxon>Euteleostomi</taxon>
        <taxon>Actinopterygii</taxon>
        <taxon>Neopterygii</taxon>
        <taxon>Teleostei</taxon>
        <taxon>Neoteleostei</taxon>
        <taxon>Acanthomorphata</taxon>
        <taxon>Ovalentaria</taxon>
        <taxon>Atherinomorphae</taxon>
        <taxon>Cyprinodontiformes</taxon>
        <taxon>Goodeidae</taxon>
        <taxon>Goodea</taxon>
    </lineage>
</organism>
<evidence type="ECO:0000256" key="8">
    <source>
        <dbReference type="ARBA" id="ARBA00022824"/>
    </source>
</evidence>
<keyword evidence="17" id="KW-1185">Reference proteome</keyword>
<evidence type="ECO:0000313" key="16">
    <source>
        <dbReference type="EMBL" id="MEQ2167864.1"/>
    </source>
</evidence>
<evidence type="ECO:0000256" key="10">
    <source>
        <dbReference type="ARBA" id="ARBA00022989"/>
    </source>
</evidence>
<comment type="caution">
    <text evidence="16">The sequence shown here is derived from an EMBL/GenBank/DDBJ whole genome shotgun (WGS) entry which is preliminary data.</text>
</comment>
<keyword evidence="10 15" id="KW-1133">Transmembrane helix</keyword>
<keyword evidence="12 15" id="KW-0472">Membrane</keyword>
<dbReference type="EMBL" id="JAHRIO010030429">
    <property type="protein sequence ID" value="MEQ2167864.1"/>
    <property type="molecule type" value="Genomic_DNA"/>
</dbReference>
<dbReference type="Pfam" id="PF06682">
    <property type="entry name" value="SARAF"/>
    <property type="match status" value="1"/>
</dbReference>
<name>A0ABV0NAE4_9TELE</name>
<evidence type="ECO:0000256" key="11">
    <source>
        <dbReference type="ARBA" id="ARBA00023065"/>
    </source>
</evidence>
<dbReference type="PANTHER" id="PTHR15929:SF0">
    <property type="entry name" value="STORE-OPERATED CALCIUM ENTRY-ASSOCIATED REGULATORY FACTOR"/>
    <property type="match status" value="1"/>
</dbReference>
<evidence type="ECO:0000256" key="13">
    <source>
        <dbReference type="ARBA" id="ARBA00031116"/>
    </source>
</evidence>
<evidence type="ECO:0000256" key="5">
    <source>
        <dbReference type="ARBA" id="ARBA00022568"/>
    </source>
</evidence>
<dbReference type="PANTHER" id="PTHR15929">
    <property type="entry name" value="STORE-OPERATED CALCIUM ENTRY-ASSOCIATED REGULATORY FACTOR"/>
    <property type="match status" value="1"/>
</dbReference>
<gene>
    <name evidence="16" type="ORF">GOODEAATRI_008369</name>
</gene>
<comment type="subcellular location">
    <subcellularLocation>
        <location evidence="1">Endoplasmic reticulum membrane</location>
        <topology evidence="1">Single-pass type I membrane protein</topology>
    </subcellularLocation>
</comment>
<evidence type="ECO:0000256" key="6">
    <source>
        <dbReference type="ARBA" id="ARBA00022692"/>
    </source>
</evidence>
<evidence type="ECO:0000256" key="9">
    <source>
        <dbReference type="ARBA" id="ARBA00022837"/>
    </source>
</evidence>
<evidence type="ECO:0000256" key="15">
    <source>
        <dbReference type="SAM" id="Phobius"/>
    </source>
</evidence>